<reference evidence="3" key="1">
    <citation type="journal article" date="2019" name="Int. J. Syst. Evol. Microbiol.">
        <title>The Global Catalogue of Microorganisms (GCM) 10K type strain sequencing project: providing services to taxonomists for standard genome sequencing and annotation.</title>
        <authorList>
            <consortium name="The Broad Institute Genomics Platform"/>
            <consortium name="The Broad Institute Genome Sequencing Center for Infectious Disease"/>
            <person name="Wu L."/>
            <person name="Ma J."/>
        </authorList>
    </citation>
    <scope>NUCLEOTIDE SEQUENCE [LARGE SCALE GENOMIC DNA]</scope>
    <source>
        <strain evidence="3">JCM 17137</strain>
    </source>
</reference>
<keyword evidence="1" id="KW-0472">Membrane</keyword>
<gene>
    <name evidence="2" type="ORF">GCM10022402_10290</name>
</gene>
<evidence type="ECO:0000256" key="1">
    <source>
        <dbReference type="SAM" id="Phobius"/>
    </source>
</evidence>
<feature type="transmembrane region" description="Helical" evidence="1">
    <location>
        <begin position="34"/>
        <end position="55"/>
    </location>
</feature>
<name>A0ABP7F7Z7_9ACTN</name>
<dbReference type="Proteomes" id="UP001500908">
    <property type="component" value="Unassembled WGS sequence"/>
</dbReference>
<accession>A0ABP7F7Z7</accession>
<evidence type="ECO:0000313" key="3">
    <source>
        <dbReference type="Proteomes" id="UP001500908"/>
    </source>
</evidence>
<dbReference type="InterPro" id="IPR046739">
    <property type="entry name" value="DUF6789"/>
</dbReference>
<keyword evidence="1" id="KW-0812">Transmembrane</keyword>
<proteinExistence type="predicted"/>
<feature type="transmembrane region" description="Helical" evidence="1">
    <location>
        <begin position="96"/>
        <end position="115"/>
    </location>
</feature>
<dbReference type="EMBL" id="BAABDD010000003">
    <property type="protein sequence ID" value="GAA3731526.1"/>
    <property type="molecule type" value="Genomic_DNA"/>
</dbReference>
<keyword evidence="1" id="KW-1133">Transmembrane helix</keyword>
<evidence type="ECO:0000313" key="2">
    <source>
        <dbReference type="EMBL" id="GAA3731526.1"/>
    </source>
</evidence>
<protein>
    <submittedName>
        <fullName evidence="2">Uncharacterized protein</fullName>
    </submittedName>
</protein>
<feature type="transmembrane region" description="Helical" evidence="1">
    <location>
        <begin position="62"/>
        <end position="84"/>
    </location>
</feature>
<dbReference type="Pfam" id="PF20587">
    <property type="entry name" value="DUF6789"/>
    <property type="match status" value="1"/>
</dbReference>
<keyword evidence="3" id="KW-1185">Reference proteome</keyword>
<sequence>MLAATATGLSPMPKPIPAALVSHTVGALPQPGLVALAAVAHLGYGATAAVLLAALARRVTVWHGLAGGVVLWALMGLAWLPYLGWGLFGTAITPRVAVATLVLHLVYGVVLGLLLDRRNKRERPGVGR</sequence>
<comment type="caution">
    <text evidence="2">The sequence shown here is derived from an EMBL/GenBank/DDBJ whole genome shotgun (WGS) entry which is preliminary data.</text>
</comment>
<organism evidence="2 3">
    <name type="scientific">Salinactinospora qingdaonensis</name>
    <dbReference type="NCBI Taxonomy" id="702744"/>
    <lineage>
        <taxon>Bacteria</taxon>
        <taxon>Bacillati</taxon>
        <taxon>Actinomycetota</taxon>
        <taxon>Actinomycetes</taxon>
        <taxon>Streptosporangiales</taxon>
        <taxon>Nocardiopsidaceae</taxon>
        <taxon>Salinactinospora</taxon>
    </lineage>
</organism>